<keyword evidence="3" id="KW-0547">Nucleotide-binding</keyword>
<dbReference type="CDD" id="cd03216">
    <property type="entry name" value="ABC_Carb_Monos_I"/>
    <property type="match status" value="1"/>
</dbReference>
<keyword evidence="4 6" id="KW-0067">ATP-binding</keyword>
<dbReference type="InterPro" id="IPR027417">
    <property type="entry name" value="P-loop_NTPase"/>
</dbReference>
<comment type="caution">
    <text evidence="6">The sequence shown here is derived from an EMBL/GenBank/DDBJ whole genome shotgun (WGS) entry which is preliminary data.</text>
</comment>
<feature type="domain" description="ABC transporter" evidence="5">
    <location>
        <begin position="2"/>
        <end position="238"/>
    </location>
</feature>
<keyword evidence="2" id="KW-0677">Repeat</keyword>
<dbReference type="PANTHER" id="PTHR43790:SF9">
    <property type="entry name" value="GALACTOFURANOSE TRANSPORTER ATP-BINDING PROTEIN YTFR"/>
    <property type="match status" value="1"/>
</dbReference>
<dbReference type="GO" id="GO:0005524">
    <property type="term" value="F:ATP binding"/>
    <property type="evidence" value="ECO:0007669"/>
    <property type="project" value="UniProtKB-KW"/>
</dbReference>
<accession>A0A8J7W336</accession>
<dbReference type="SMART" id="SM00382">
    <property type="entry name" value="AAA"/>
    <property type="match status" value="2"/>
</dbReference>
<feature type="domain" description="ABC transporter" evidence="5">
    <location>
        <begin position="255"/>
        <end position="498"/>
    </location>
</feature>
<dbReference type="PROSITE" id="PS50893">
    <property type="entry name" value="ABC_TRANSPORTER_2"/>
    <property type="match status" value="2"/>
</dbReference>
<evidence type="ECO:0000256" key="3">
    <source>
        <dbReference type="ARBA" id="ARBA00022741"/>
    </source>
</evidence>
<dbReference type="Proteomes" id="UP000675664">
    <property type="component" value="Unassembled WGS sequence"/>
</dbReference>
<dbReference type="CDD" id="cd03215">
    <property type="entry name" value="ABC_Carb_Monos_II"/>
    <property type="match status" value="1"/>
</dbReference>
<proteinExistence type="predicted"/>
<gene>
    <name evidence="6" type="ORF">KCX82_10875</name>
</gene>
<dbReference type="GO" id="GO:0016887">
    <property type="term" value="F:ATP hydrolysis activity"/>
    <property type="evidence" value="ECO:0007669"/>
    <property type="project" value="InterPro"/>
</dbReference>
<dbReference type="EMBL" id="JAGSND010000006">
    <property type="protein sequence ID" value="MBR0598380.1"/>
    <property type="molecule type" value="Genomic_DNA"/>
</dbReference>
<evidence type="ECO:0000313" key="7">
    <source>
        <dbReference type="Proteomes" id="UP000675664"/>
    </source>
</evidence>
<organism evidence="6 7">
    <name type="scientific">Sinanaerobacter chloroacetimidivorans</name>
    <dbReference type="NCBI Taxonomy" id="2818044"/>
    <lineage>
        <taxon>Bacteria</taxon>
        <taxon>Bacillati</taxon>
        <taxon>Bacillota</taxon>
        <taxon>Clostridia</taxon>
        <taxon>Peptostreptococcales</taxon>
        <taxon>Anaerovoracaceae</taxon>
        <taxon>Sinanaerobacter</taxon>
    </lineage>
</organism>
<keyword evidence="1" id="KW-0813">Transport</keyword>
<evidence type="ECO:0000256" key="1">
    <source>
        <dbReference type="ARBA" id="ARBA00022448"/>
    </source>
</evidence>
<dbReference type="PROSITE" id="PS00211">
    <property type="entry name" value="ABC_TRANSPORTER_1"/>
    <property type="match status" value="1"/>
</dbReference>
<evidence type="ECO:0000256" key="2">
    <source>
        <dbReference type="ARBA" id="ARBA00022737"/>
    </source>
</evidence>
<dbReference type="InterPro" id="IPR050107">
    <property type="entry name" value="ABC_carbohydrate_import_ATPase"/>
</dbReference>
<dbReference type="Gene3D" id="3.40.50.300">
    <property type="entry name" value="P-loop containing nucleotide triphosphate hydrolases"/>
    <property type="match status" value="2"/>
</dbReference>
<evidence type="ECO:0000256" key="4">
    <source>
        <dbReference type="ARBA" id="ARBA00022840"/>
    </source>
</evidence>
<dbReference type="Pfam" id="PF00005">
    <property type="entry name" value="ABC_tran"/>
    <property type="match status" value="2"/>
</dbReference>
<evidence type="ECO:0000313" key="6">
    <source>
        <dbReference type="EMBL" id="MBR0598380.1"/>
    </source>
</evidence>
<dbReference type="InterPro" id="IPR003439">
    <property type="entry name" value="ABC_transporter-like_ATP-bd"/>
</dbReference>
<dbReference type="InterPro" id="IPR017871">
    <property type="entry name" value="ABC_transporter-like_CS"/>
</dbReference>
<dbReference type="AlphaFoldDB" id="A0A8J7W336"/>
<reference evidence="6" key="2">
    <citation type="submission" date="2021-04" db="EMBL/GenBank/DDBJ databases">
        <authorList>
            <person name="Liu J."/>
        </authorList>
    </citation>
    <scope>NUCLEOTIDE SEQUENCE</scope>
    <source>
        <strain evidence="6">BAD-6</strain>
    </source>
</reference>
<keyword evidence="7" id="KW-1185">Reference proteome</keyword>
<dbReference type="PANTHER" id="PTHR43790">
    <property type="entry name" value="CARBOHYDRATE TRANSPORT ATP-BINDING PROTEIN MG119-RELATED"/>
    <property type="match status" value="1"/>
</dbReference>
<sequence>MFKMHGITKRFDAVVALNEASFEVEPGEIRALLGSNGSGKSTLVKVLSGLVNPNAGKIEFDDMPVQIHNAQDSRKLGIAVAYQDLSLIQSMSVMDNIVLGMEPKGALGIINRKQAYVQAKEILARLKIDCRPEDLVQNLAPSLQSMIEVAKAISQKPRLLLLDEVTASLHHDEVDILFETLKELKKEGAAIVIVTHRMEEIFKICDNCTILKGGETVARGKMSEMDLNEIVYHMTGKRPDADARGVCSDQNENMDQGEPVLEVKNLVLLPKVKDISVTGHKGEIIGIGGLEGQGQSEFIRTLLGAHKPSSGEIIYKGVSEKFKSPAQAIKKEMGFVSGDRNKEAVFPIRSVAENIFAGKTTKGRMFGYLGPKEINRFAKETVEEFNIKVGSLKHPANSLSGGNQQKLVVGRWIALAPKLLLLDDPTKGVDINSRREIHKILKKCTEEGMTVMISSSDNAELLEIADRIYIFYEGRVSAMLAGENRTEEKLVAAMMGLTSCEGGAEISG</sequence>
<name>A0A8J7W336_9FIRM</name>
<reference evidence="6" key="1">
    <citation type="submission" date="2021-04" db="EMBL/GenBank/DDBJ databases">
        <title>Sinoanaerobacter chloroacetimidivorans sp. nov., an obligate anaerobic bacterium isolated from anaerobic sludge.</title>
        <authorList>
            <person name="Bao Y."/>
        </authorList>
    </citation>
    <scope>NUCLEOTIDE SEQUENCE</scope>
    <source>
        <strain evidence="6">BAD-6</strain>
    </source>
</reference>
<dbReference type="SUPFAM" id="SSF52540">
    <property type="entry name" value="P-loop containing nucleoside triphosphate hydrolases"/>
    <property type="match status" value="2"/>
</dbReference>
<dbReference type="InterPro" id="IPR003593">
    <property type="entry name" value="AAA+_ATPase"/>
</dbReference>
<evidence type="ECO:0000259" key="5">
    <source>
        <dbReference type="PROSITE" id="PS50893"/>
    </source>
</evidence>
<protein>
    <submittedName>
        <fullName evidence="6">Sugar ABC transporter ATP-binding protein</fullName>
    </submittedName>
</protein>